<dbReference type="AlphaFoldDB" id="M4RDM6"/>
<protein>
    <submittedName>
        <fullName evidence="1">Uncharacterized protein</fullName>
    </submittedName>
</protein>
<accession>M4RDM6</accession>
<sequence>MNGYMNSARTIVNYVQLMWHSARVANRLGGVATAATASDEQ</sequence>
<name>M4RDM6_9BIFI</name>
<dbReference type="Proteomes" id="UP000011835">
    <property type="component" value="Chromosome"/>
</dbReference>
<evidence type="ECO:0000313" key="1">
    <source>
        <dbReference type="EMBL" id="AGH41631.1"/>
    </source>
</evidence>
<proteinExistence type="predicted"/>
<dbReference type="KEGG" id="btp:D805_1364"/>
<dbReference type="PATRIC" id="fig|1254439.12.peg.1358"/>
<gene>
    <name evidence="1" type="ORF">D805_1364</name>
</gene>
<reference evidence="1 2" key="1">
    <citation type="journal article" date="2013" name="Genome Announc.">
        <title>Complete Genome Sequence of the Probiotic Bifidobacterium thermophilum Strain RBL67.</title>
        <authorList>
            <person name="Jans C."/>
            <person name="Lacroix C."/>
            <person name="Follador R."/>
            <person name="Stevens M.J."/>
        </authorList>
    </citation>
    <scope>NUCLEOTIDE SEQUENCE [LARGE SCALE GENOMIC DNA]</scope>
    <source>
        <strain evidence="1 2">RBL67</strain>
    </source>
</reference>
<keyword evidence="2" id="KW-1185">Reference proteome</keyword>
<dbReference type="HOGENOM" id="CLU_3266436_0_0_11"/>
<evidence type="ECO:0000313" key="2">
    <source>
        <dbReference type="Proteomes" id="UP000011835"/>
    </source>
</evidence>
<dbReference type="EMBL" id="CP004346">
    <property type="protein sequence ID" value="AGH41631.1"/>
    <property type="molecule type" value="Genomic_DNA"/>
</dbReference>
<organism evidence="1 2">
    <name type="scientific">Bifidobacterium thermophilum RBL67</name>
    <dbReference type="NCBI Taxonomy" id="1254439"/>
    <lineage>
        <taxon>Bacteria</taxon>
        <taxon>Bacillati</taxon>
        <taxon>Actinomycetota</taxon>
        <taxon>Actinomycetes</taxon>
        <taxon>Bifidobacteriales</taxon>
        <taxon>Bifidobacteriaceae</taxon>
        <taxon>Bifidobacterium</taxon>
    </lineage>
</organism>